<protein>
    <submittedName>
        <fullName evidence="1">Uncharacterized protein</fullName>
    </submittedName>
</protein>
<sequence>MNGKLDNMLSSSSLNLLLENAIIYMDEQLNLLSIKEGLPGMHKDLCSHYYSACMTTLHRAGHIVNGTILHLDGNRKGSIPLYWEDYFDETIDRSWKEINYCTDHAAVCMSCVLAIHETEFTIVERSCKGDGFDYWLGYKEDHLFNHAARLEISGILKESRTNTIEKRLKDKMKQTEQSDETCLPAYISIIEFGKPKALFIKK</sequence>
<evidence type="ECO:0000313" key="1">
    <source>
        <dbReference type="EMBL" id="MDU0241040.1"/>
    </source>
</evidence>
<evidence type="ECO:0000313" key="2">
    <source>
        <dbReference type="Proteomes" id="UP001181239"/>
    </source>
</evidence>
<reference evidence="1" key="1">
    <citation type="submission" date="2023-10" db="EMBL/GenBank/DDBJ databases">
        <title>Genome of Potential pathogenic bacteria in Crohn's disease.</title>
        <authorList>
            <person name="Rodriguez-Palacios A."/>
        </authorList>
    </citation>
    <scope>NUCLEOTIDE SEQUENCE</scope>
    <source>
        <strain evidence="1">CavFT-hAR11</strain>
    </source>
</reference>
<dbReference type="RefSeq" id="WP_117697410.1">
    <property type="nucleotide sequence ID" value="NZ_JAKKWW010000043.1"/>
</dbReference>
<dbReference type="EMBL" id="JAWDET010000006">
    <property type="protein sequence ID" value="MDU0241040.1"/>
    <property type="molecule type" value="Genomic_DNA"/>
</dbReference>
<dbReference type="Proteomes" id="UP001181239">
    <property type="component" value="Unassembled WGS sequence"/>
</dbReference>
<name>A0A395VFF2_PHOVU</name>
<organism evidence="1 2">
    <name type="scientific">Phocaeicola vulgatus</name>
    <name type="common">Bacteroides vulgatus</name>
    <dbReference type="NCBI Taxonomy" id="821"/>
    <lineage>
        <taxon>Bacteria</taxon>
        <taxon>Pseudomonadati</taxon>
        <taxon>Bacteroidota</taxon>
        <taxon>Bacteroidia</taxon>
        <taxon>Bacteroidales</taxon>
        <taxon>Bacteroidaceae</taxon>
        <taxon>Phocaeicola</taxon>
    </lineage>
</organism>
<gene>
    <name evidence="1" type="ORF">RVH43_10545</name>
</gene>
<proteinExistence type="predicted"/>
<comment type="caution">
    <text evidence="1">The sequence shown here is derived from an EMBL/GenBank/DDBJ whole genome shotgun (WGS) entry which is preliminary data.</text>
</comment>
<accession>A0A395VFF2</accession>
<dbReference type="AlphaFoldDB" id="A0A395VFF2"/>